<dbReference type="PANTHER" id="PTHR39556">
    <property type="entry name" value="PROTEIN, PUTATIVE-RELATED"/>
    <property type="match status" value="1"/>
</dbReference>
<keyword evidence="1" id="KW-0812">Transmembrane</keyword>
<comment type="caution">
    <text evidence="2">The sequence shown here is derived from an EMBL/GenBank/DDBJ whole genome shotgun (WGS) entry which is preliminary data.</text>
</comment>
<accession>A0A133V8Y2</accession>
<evidence type="ECO:0000256" key="1">
    <source>
        <dbReference type="SAM" id="Phobius"/>
    </source>
</evidence>
<organism evidence="2 3">
    <name type="scientific">candidate division MSBL1 archaeon SCGC-AAA261D19</name>
    <dbReference type="NCBI Taxonomy" id="1698273"/>
    <lineage>
        <taxon>Archaea</taxon>
        <taxon>Methanobacteriati</taxon>
        <taxon>Methanobacteriota</taxon>
        <taxon>candidate division MSBL1</taxon>
    </lineage>
</organism>
<dbReference type="Proteomes" id="UP000070400">
    <property type="component" value="Unassembled WGS sequence"/>
</dbReference>
<feature type="transmembrane region" description="Helical" evidence="1">
    <location>
        <begin position="6"/>
        <end position="22"/>
    </location>
</feature>
<keyword evidence="3" id="KW-1185">Reference proteome</keyword>
<keyword evidence="1" id="KW-0472">Membrane</keyword>
<dbReference type="EMBL" id="LHXX01000001">
    <property type="protein sequence ID" value="KXB02892.1"/>
    <property type="molecule type" value="Genomic_DNA"/>
</dbReference>
<evidence type="ECO:0000313" key="3">
    <source>
        <dbReference type="Proteomes" id="UP000070400"/>
    </source>
</evidence>
<dbReference type="PANTHER" id="PTHR39556:SF1">
    <property type="entry name" value="PROTEIN, PUTATIVE-RELATED"/>
    <property type="match status" value="1"/>
</dbReference>
<dbReference type="Pfam" id="PF04165">
    <property type="entry name" value="DUF401"/>
    <property type="match status" value="1"/>
</dbReference>
<evidence type="ECO:0008006" key="4">
    <source>
        <dbReference type="Google" id="ProtNLM"/>
    </source>
</evidence>
<protein>
    <recommendedName>
        <fullName evidence="4">DUF401 family protein</fullName>
    </recommendedName>
</protein>
<feature type="transmembrane region" description="Helical" evidence="1">
    <location>
        <begin position="172"/>
        <end position="193"/>
    </location>
</feature>
<feature type="transmembrane region" description="Helical" evidence="1">
    <location>
        <begin position="214"/>
        <end position="240"/>
    </location>
</feature>
<feature type="transmembrane region" description="Helical" evidence="1">
    <location>
        <begin position="29"/>
        <end position="53"/>
    </location>
</feature>
<feature type="transmembrane region" description="Helical" evidence="1">
    <location>
        <begin position="291"/>
        <end position="313"/>
    </location>
</feature>
<proteinExistence type="predicted"/>
<sequence>MLDLFGLLVSFAVIVLLVRKNVNFGIAMLVGSLTIGIIAFTPTSLLSTAWMVISDKTTINLAAVILCISILAHLMKRSGQIDRMTSGLRGLAKDTRAVLSGFPAIFGLLPVPGGALLSAPMVEEESEKLEVDPKDRTFLNFWFRHIWFYIFPLFPGLIFASELSGISIYRLALVQVPMFLAALGVGLFALRRISSHDEAPRPRDGGLAKMIKGASPIIIALVLSMLLGLPIFLALIVAIITSFLIAGPKLKDPLNVFKEGLSLDLLIAVIGIMLFKGLVEGSGAMVTLKRLIVLHNIPLILVATTLPFLIGLVTGSDIGAVGLSFPIVLPLFSEITLPLVSFLYISAFLGYLVSPLHLCIILTCDFFSVNLWDVYPPLIAGAGVVFLTAVLTLGLLLGI</sequence>
<keyword evidence="1" id="KW-1133">Transmembrane helix</keyword>
<name>A0A133V8Y2_9EURY</name>
<dbReference type="AlphaFoldDB" id="A0A133V8Y2"/>
<feature type="transmembrane region" description="Helical" evidence="1">
    <location>
        <begin position="325"/>
        <end position="345"/>
    </location>
</feature>
<feature type="transmembrane region" description="Helical" evidence="1">
    <location>
        <begin position="59"/>
        <end position="75"/>
    </location>
</feature>
<gene>
    <name evidence="2" type="ORF">AKJ43_00155</name>
</gene>
<reference evidence="2 3" key="1">
    <citation type="journal article" date="2016" name="Sci. Rep.">
        <title>Metabolic traits of an uncultured archaeal lineage -MSBL1- from brine pools of the Red Sea.</title>
        <authorList>
            <person name="Mwirichia R."/>
            <person name="Alam I."/>
            <person name="Rashid M."/>
            <person name="Vinu M."/>
            <person name="Ba-Alawi W."/>
            <person name="Anthony Kamau A."/>
            <person name="Kamanda Ngugi D."/>
            <person name="Goker M."/>
            <person name="Klenk H.P."/>
            <person name="Bajic V."/>
            <person name="Stingl U."/>
        </authorList>
    </citation>
    <scope>NUCLEOTIDE SEQUENCE [LARGE SCALE GENOMIC DNA]</scope>
    <source>
        <strain evidence="2">SCGC-AAA261D19</strain>
    </source>
</reference>
<feature type="transmembrane region" description="Helical" evidence="1">
    <location>
        <begin position="260"/>
        <end position="279"/>
    </location>
</feature>
<feature type="transmembrane region" description="Helical" evidence="1">
    <location>
        <begin position="352"/>
        <end position="372"/>
    </location>
</feature>
<dbReference type="InterPro" id="IPR007294">
    <property type="entry name" value="DUF401"/>
</dbReference>
<evidence type="ECO:0000313" key="2">
    <source>
        <dbReference type="EMBL" id="KXB02892.1"/>
    </source>
</evidence>
<feature type="transmembrane region" description="Helical" evidence="1">
    <location>
        <begin position="378"/>
        <end position="398"/>
    </location>
</feature>
<feature type="transmembrane region" description="Helical" evidence="1">
    <location>
        <begin position="146"/>
        <end position="166"/>
    </location>
</feature>